<reference evidence="1 2" key="1">
    <citation type="submission" date="2024-04" db="EMBL/GenBank/DDBJ databases">
        <authorList>
            <person name="Suleimanova A.D."/>
            <person name="Pudova D.S."/>
            <person name="Shagimardanova E.I."/>
            <person name="Sharipova M.R."/>
        </authorList>
    </citation>
    <scope>NUCLEOTIDE SEQUENCE [LARGE SCALE GENOMIC DNA]</scope>
    <source>
        <strain evidence="1 2">3.1</strain>
    </source>
</reference>
<keyword evidence="2" id="KW-1185">Reference proteome</keyword>
<evidence type="ECO:0000313" key="2">
    <source>
        <dbReference type="Proteomes" id="UP001468095"/>
    </source>
</evidence>
<sequence length="303" mass="34346">MLNFLNPRYRHIRARHNLPYDQADVQGEVTVTSVVIPCTGADYIEEALLSATFAARFATQIEEIVIVSDQPAAAFGELPAKTRVATLDVPHREENYRYKQIYRSRLIKLQAPLQAKGDGILMIDSDLNLLKMPDIRMKPGHLYSSFRQGKMIAKLEGAPKEGIPAYYLPSIRPYLVDHVNSAYLAATRAVWQRISPLWLTLFNDTWHLMNDSQPPTDQPPLAVLLDMLDLRTVNLGEWANWPVSKKMGGQSAVIPAEVVGAHGGFPLSEWQKYLSDPRQPLMFKGQDYTRKVRYLTDEEKKQA</sequence>
<dbReference type="Proteomes" id="UP001468095">
    <property type="component" value="Unassembled WGS sequence"/>
</dbReference>
<organism evidence="1 2">
    <name type="scientific">Pantoea brenneri</name>
    <dbReference type="NCBI Taxonomy" id="472694"/>
    <lineage>
        <taxon>Bacteria</taxon>
        <taxon>Pseudomonadati</taxon>
        <taxon>Pseudomonadota</taxon>
        <taxon>Gammaproteobacteria</taxon>
        <taxon>Enterobacterales</taxon>
        <taxon>Erwiniaceae</taxon>
        <taxon>Pantoea</taxon>
    </lineage>
</organism>
<proteinExistence type="predicted"/>
<dbReference type="EMBL" id="JBCGBG010000009">
    <property type="protein sequence ID" value="MEL7698233.1"/>
    <property type="molecule type" value="Genomic_DNA"/>
</dbReference>
<name>A0ABU9MTC9_9GAMM</name>
<protein>
    <submittedName>
        <fullName evidence="1">Uncharacterized protein</fullName>
    </submittedName>
</protein>
<dbReference type="RefSeq" id="WP_031375593.1">
    <property type="nucleotide sequence ID" value="NZ_JBCGBG010000009.1"/>
</dbReference>
<comment type="caution">
    <text evidence="1">The sequence shown here is derived from an EMBL/GenBank/DDBJ whole genome shotgun (WGS) entry which is preliminary data.</text>
</comment>
<evidence type="ECO:0000313" key="1">
    <source>
        <dbReference type="EMBL" id="MEL7698233.1"/>
    </source>
</evidence>
<gene>
    <name evidence="1" type="ORF">AABB92_21560</name>
</gene>
<accession>A0ABU9MTC9</accession>